<dbReference type="GO" id="GO:0050661">
    <property type="term" value="F:NADP binding"/>
    <property type="evidence" value="ECO:0007669"/>
    <property type="project" value="InterPro"/>
</dbReference>
<comment type="catalytic activity">
    <reaction evidence="13">
        <text>5-amino-6-(5-phospho-D-ribitylamino)uracil + NADP(+) = 5-amino-6-(5-phospho-D-ribosylamino)uracil + NADPH + H(+)</text>
        <dbReference type="Rhea" id="RHEA:17845"/>
        <dbReference type="ChEBI" id="CHEBI:15378"/>
        <dbReference type="ChEBI" id="CHEBI:57783"/>
        <dbReference type="ChEBI" id="CHEBI:58349"/>
        <dbReference type="ChEBI" id="CHEBI:58421"/>
        <dbReference type="ChEBI" id="CHEBI:58453"/>
        <dbReference type="EC" id="1.1.1.193"/>
    </reaction>
</comment>
<evidence type="ECO:0000256" key="13">
    <source>
        <dbReference type="PIRNR" id="PIRNR006769"/>
    </source>
</evidence>
<dbReference type="GO" id="GO:0008835">
    <property type="term" value="F:diaminohydroxyphosphoribosylaminopyrimidine deaminase activity"/>
    <property type="evidence" value="ECO:0007669"/>
    <property type="project" value="UniProtKB-EC"/>
</dbReference>
<dbReference type="InterPro" id="IPR016192">
    <property type="entry name" value="APOBEC/CMP_deaminase_Zn-bd"/>
</dbReference>
<dbReference type="InterPro" id="IPR011549">
    <property type="entry name" value="RibD_C"/>
</dbReference>
<comment type="catalytic activity">
    <reaction evidence="13">
        <text>2,5-diamino-6-hydroxy-4-(5-phosphoribosylamino)-pyrimidine + H2O + H(+) = 5-amino-6-(5-phospho-D-ribosylamino)uracil + NH4(+)</text>
        <dbReference type="Rhea" id="RHEA:21868"/>
        <dbReference type="ChEBI" id="CHEBI:15377"/>
        <dbReference type="ChEBI" id="CHEBI:15378"/>
        <dbReference type="ChEBI" id="CHEBI:28938"/>
        <dbReference type="ChEBI" id="CHEBI:58453"/>
        <dbReference type="ChEBI" id="CHEBI:58614"/>
        <dbReference type="EC" id="3.5.4.26"/>
    </reaction>
</comment>
<comment type="cofactor">
    <cofactor evidence="13 16">
        <name>Zn(2+)</name>
        <dbReference type="ChEBI" id="CHEBI:29105"/>
    </cofactor>
    <text evidence="13 16">Binds 1 zinc ion.</text>
</comment>
<proteinExistence type="inferred from homology"/>
<keyword evidence="10 13" id="KW-0521">NADP</keyword>
<evidence type="ECO:0000256" key="11">
    <source>
        <dbReference type="ARBA" id="ARBA00023002"/>
    </source>
</evidence>
<dbReference type="Gene3D" id="3.40.430.10">
    <property type="entry name" value="Dihydrofolate Reductase, subunit A"/>
    <property type="match status" value="1"/>
</dbReference>
<feature type="binding site" evidence="16">
    <location>
        <position position="79"/>
    </location>
    <ligand>
        <name>Zn(2+)</name>
        <dbReference type="ChEBI" id="CHEBI:29105"/>
        <note>catalytic</note>
    </ligand>
</feature>
<dbReference type="NCBIfam" id="TIGR00227">
    <property type="entry name" value="ribD_Cterm"/>
    <property type="match status" value="1"/>
</dbReference>
<feature type="binding site" evidence="15">
    <location>
        <begin position="308"/>
        <end position="314"/>
    </location>
    <ligand>
        <name>NADP(+)</name>
        <dbReference type="ChEBI" id="CHEBI:58349"/>
    </ligand>
</feature>
<dbReference type="InterPro" id="IPR050765">
    <property type="entry name" value="Riboflavin_Biosynth_HTPR"/>
</dbReference>
<feature type="domain" description="CMP/dCMP-type deaminase" evidence="17">
    <location>
        <begin position="5"/>
        <end position="127"/>
    </location>
</feature>
<reference evidence="18 19" key="1">
    <citation type="submission" date="2018-11" db="EMBL/GenBank/DDBJ databases">
        <title>Genomic Encyclopedia of Type Strains, Phase IV (KMG-IV): sequencing the most valuable type-strain genomes for metagenomic binning, comparative biology and taxonomic classification.</title>
        <authorList>
            <person name="Goeker M."/>
        </authorList>
    </citation>
    <scope>NUCLEOTIDE SEQUENCE [LARGE SCALE GENOMIC DNA]</scope>
    <source>
        <strain evidence="18 19">DSM 100275</strain>
    </source>
</reference>
<protein>
    <recommendedName>
        <fullName evidence="13">Riboflavin biosynthesis protein RibD</fullName>
    </recommendedName>
    <domain>
        <recommendedName>
            <fullName evidence="13">Diaminohydroxyphosphoribosylaminopyrimidine deaminase</fullName>
            <shortName evidence="13">DRAP deaminase</shortName>
            <ecNumber evidence="13">3.5.4.26</ecNumber>
        </recommendedName>
        <alternativeName>
            <fullName evidence="13">Riboflavin-specific deaminase</fullName>
        </alternativeName>
    </domain>
    <domain>
        <recommendedName>
            <fullName evidence="13">5-amino-6-(5-phosphoribosylamino)uracil reductase</fullName>
            <ecNumber evidence="13">1.1.1.193</ecNumber>
        </recommendedName>
        <alternativeName>
            <fullName evidence="13">HTP reductase</fullName>
        </alternativeName>
    </domain>
</protein>
<evidence type="ECO:0000256" key="5">
    <source>
        <dbReference type="ARBA" id="ARBA00007417"/>
    </source>
</evidence>
<dbReference type="EC" id="1.1.1.193" evidence="13"/>
<dbReference type="InterPro" id="IPR002734">
    <property type="entry name" value="RibDG_C"/>
</dbReference>
<evidence type="ECO:0000256" key="16">
    <source>
        <dbReference type="PIRSR" id="PIRSR006769-3"/>
    </source>
</evidence>
<evidence type="ECO:0000256" key="15">
    <source>
        <dbReference type="PIRSR" id="PIRSR006769-2"/>
    </source>
</evidence>
<comment type="similarity">
    <text evidence="4 13">In the N-terminal section; belongs to the cytidine and deoxycytidylate deaminase family.</text>
</comment>
<feature type="binding site" evidence="15">
    <location>
        <position position="188"/>
    </location>
    <ligand>
        <name>substrate</name>
    </ligand>
</feature>
<dbReference type="AlphaFoldDB" id="A0A3N1Y822"/>
<evidence type="ECO:0000256" key="10">
    <source>
        <dbReference type="ARBA" id="ARBA00022857"/>
    </source>
</evidence>
<comment type="caution">
    <text evidence="18">The sequence shown here is derived from an EMBL/GenBank/DDBJ whole genome shotgun (WGS) entry which is preliminary data.</text>
</comment>
<dbReference type="PROSITE" id="PS00903">
    <property type="entry name" value="CYT_DCMP_DEAMINASES_1"/>
    <property type="match status" value="1"/>
</dbReference>
<dbReference type="SUPFAM" id="SSF53597">
    <property type="entry name" value="Dihydrofolate reductase-like"/>
    <property type="match status" value="1"/>
</dbReference>
<dbReference type="GO" id="GO:0008270">
    <property type="term" value="F:zinc ion binding"/>
    <property type="evidence" value="ECO:0007669"/>
    <property type="project" value="InterPro"/>
</dbReference>
<dbReference type="PANTHER" id="PTHR38011:SF7">
    <property type="entry name" value="2,5-DIAMINO-6-RIBOSYLAMINO-4(3H)-PYRIMIDINONE 5'-PHOSPHATE REDUCTASE"/>
    <property type="match status" value="1"/>
</dbReference>
<evidence type="ECO:0000256" key="1">
    <source>
        <dbReference type="ARBA" id="ARBA00002151"/>
    </source>
</evidence>
<evidence type="ECO:0000313" key="18">
    <source>
        <dbReference type="EMBL" id="ROR34964.1"/>
    </source>
</evidence>
<feature type="binding site" evidence="16">
    <location>
        <position position="54"/>
    </location>
    <ligand>
        <name>Zn(2+)</name>
        <dbReference type="ChEBI" id="CHEBI:29105"/>
        <note>catalytic</note>
    </ligand>
</feature>
<sequence length="376" mass="39855">MSFGADDHRHMAHALRLARRGLCTASPNPRVGCVLVREGRVVGEGWHERTGGPHAEIVALEAAGDAARGATAYVTLEPCAHHGRTPPCADALVRAGVARVVAAMEDPNPQVAGRGLARLREAGVEVAAGLMAAEAEALNPGFVRRMRAGRPWVRVKLAASLDGRTALASGESRWITGEDARRDVHRLRARSDALVTGIGTVLADDPAMTVRLPPEEMAALGLARVPRRPLRVVLDPHLAMPENARIIGGDGRCLVLCGEEAEAAAEEALRRAGAEVVRLPGPGGVLDPGAVLDLLAAREVNEVMVETGARLAGAFVAARLADELWIYLAPALLGHEGRPLLELAGIDTMERRLRLVVDEVRPVGADLRLRARLAEA</sequence>
<dbReference type="Pfam" id="PF01872">
    <property type="entry name" value="RibD_C"/>
    <property type="match status" value="1"/>
</dbReference>
<keyword evidence="19" id="KW-1185">Reference proteome</keyword>
<feature type="binding site" evidence="15">
    <location>
        <position position="306"/>
    </location>
    <ligand>
        <name>substrate</name>
    </ligand>
</feature>
<keyword evidence="12" id="KW-0511">Multifunctional enzyme</keyword>
<dbReference type="GO" id="GO:0008703">
    <property type="term" value="F:5-amino-6-(5-phosphoribosylamino)uracil reductase activity"/>
    <property type="evidence" value="ECO:0007669"/>
    <property type="project" value="UniProtKB-EC"/>
</dbReference>
<feature type="active site" description="Proton donor" evidence="14">
    <location>
        <position position="56"/>
    </location>
</feature>
<keyword evidence="6 13" id="KW-0686">Riboflavin biosynthesis</keyword>
<dbReference type="GO" id="GO:0009231">
    <property type="term" value="P:riboflavin biosynthetic process"/>
    <property type="evidence" value="ECO:0007669"/>
    <property type="project" value="UniProtKB-UniPathway"/>
</dbReference>
<dbReference type="Proteomes" id="UP000276634">
    <property type="component" value="Unassembled WGS sequence"/>
</dbReference>
<dbReference type="SUPFAM" id="SSF53927">
    <property type="entry name" value="Cytidine deaminase-like"/>
    <property type="match status" value="1"/>
</dbReference>
<dbReference type="PIRSF" id="PIRSF006769">
    <property type="entry name" value="RibD"/>
    <property type="match status" value="1"/>
</dbReference>
<evidence type="ECO:0000256" key="7">
    <source>
        <dbReference type="ARBA" id="ARBA00022723"/>
    </source>
</evidence>
<comment type="pathway">
    <text evidence="3 13">Cofactor biosynthesis; riboflavin biosynthesis; 5-amino-6-(D-ribitylamino)uracil from GTP: step 3/4.</text>
</comment>
<dbReference type="PROSITE" id="PS51747">
    <property type="entry name" value="CYT_DCMP_DEAMINASES_2"/>
    <property type="match status" value="1"/>
</dbReference>
<evidence type="ECO:0000256" key="6">
    <source>
        <dbReference type="ARBA" id="ARBA00022619"/>
    </source>
</evidence>
<comment type="pathway">
    <text evidence="2 13">Cofactor biosynthesis; riboflavin biosynthesis; 5-amino-6-(D-ribitylamino)uracil from GTP: step 2/4.</text>
</comment>
<dbReference type="FunFam" id="3.40.140.10:FF:000025">
    <property type="entry name" value="Riboflavin biosynthesis protein RibD"/>
    <property type="match status" value="1"/>
</dbReference>
<evidence type="ECO:0000256" key="8">
    <source>
        <dbReference type="ARBA" id="ARBA00022801"/>
    </source>
</evidence>
<organism evidence="18 19">
    <name type="scientific">Inmirania thermothiophila</name>
    <dbReference type="NCBI Taxonomy" id="1750597"/>
    <lineage>
        <taxon>Bacteria</taxon>
        <taxon>Pseudomonadati</taxon>
        <taxon>Pseudomonadota</taxon>
        <taxon>Gammaproteobacteria</taxon>
        <taxon>Chromatiales</taxon>
        <taxon>Ectothiorhodospiraceae</taxon>
        <taxon>Inmirania</taxon>
    </lineage>
</organism>
<evidence type="ECO:0000256" key="12">
    <source>
        <dbReference type="ARBA" id="ARBA00023268"/>
    </source>
</evidence>
<dbReference type="Pfam" id="PF00383">
    <property type="entry name" value="dCMP_cyt_deam_1"/>
    <property type="match status" value="1"/>
</dbReference>
<feature type="binding site" evidence="15">
    <location>
        <position position="204"/>
    </location>
    <ligand>
        <name>NADP(+)</name>
        <dbReference type="ChEBI" id="CHEBI:58349"/>
    </ligand>
</feature>
<dbReference type="InterPro" id="IPR004794">
    <property type="entry name" value="Eubact_RibD"/>
</dbReference>
<feature type="binding site" evidence="15">
    <location>
        <position position="200"/>
    </location>
    <ligand>
        <name>NADP(+)</name>
        <dbReference type="ChEBI" id="CHEBI:58349"/>
    </ligand>
</feature>
<feature type="binding site" evidence="15">
    <location>
        <position position="174"/>
    </location>
    <ligand>
        <name>NADP(+)</name>
        <dbReference type="ChEBI" id="CHEBI:58349"/>
    </ligand>
</feature>
<dbReference type="InterPro" id="IPR002125">
    <property type="entry name" value="CMP_dCMP_dom"/>
</dbReference>
<dbReference type="Gene3D" id="3.40.140.10">
    <property type="entry name" value="Cytidine Deaminase, domain 2"/>
    <property type="match status" value="1"/>
</dbReference>
<dbReference type="EC" id="3.5.4.26" evidence="13"/>
<comment type="function">
    <text evidence="1 13">Converts 2,5-diamino-6-(ribosylamino)-4(3h)-pyrimidinone 5'-phosphate into 5-amino-6-(ribosylamino)-2,4(1h,3h)-pyrimidinedione 5'-phosphate.</text>
</comment>
<keyword evidence="11 13" id="KW-0560">Oxidoreductase</keyword>
<evidence type="ECO:0000313" key="19">
    <source>
        <dbReference type="Proteomes" id="UP000276634"/>
    </source>
</evidence>
<keyword evidence="7 13" id="KW-0479">Metal-binding</keyword>
<dbReference type="UniPathway" id="UPA00275">
    <property type="reaction ID" value="UER00401"/>
</dbReference>
<keyword evidence="9 13" id="KW-0862">Zinc</keyword>
<keyword evidence="8 13" id="KW-0378">Hydrolase</keyword>
<comment type="similarity">
    <text evidence="5 13">In the C-terminal section; belongs to the HTP reductase family.</text>
</comment>
<feature type="binding site" evidence="16">
    <location>
        <position position="88"/>
    </location>
    <ligand>
        <name>Zn(2+)</name>
        <dbReference type="ChEBI" id="CHEBI:29105"/>
        <note>catalytic</note>
    </ligand>
</feature>
<name>A0A3N1Y822_9GAMM</name>
<evidence type="ECO:0000256" key="9">
    <source>
        <dbReference type="ARBA" id="ARBA00022833"/>
    </source>
</evidence>
<feature type="binding site" evidence="15">
    <location>
        <position position="211"/>
    </location>
    <ligand>
        <name>substrate</name>
    </ligand>
</feature>
<dbReference type="PANTHER" id="PTHR38011">
    <property type="entry name" value="DIHYDROFOLATE REDUCTASE FAMILY PROTEIN (AFU_ORTHOLOGUE AFUA_8G06820)"/>
    <property type="match status" value="1"/>
</dbReference>
<evidence type="ECO:0000259" key="17">
    <source>
        <dbReference type="PROSITE" id="PS51747"/>
    </source>
</evidence>
<accession>A0A3N1Y822</accession>
<evidence type="ECO:0000256" key="2">
    <source>
        <dbReference type="ARBA" id="ARBA00004882"/>
    </source>
</evidence>
<dbReference type="InterPro" id="IPR024072">
    <property type="entry name" value="DHFR-like_dom_sf"/>
</dbReference>
<dbReference type="CDD" id="cd01284">
    <property type="entry name" value="Riboflavin_deaminase-reductase"/>
    <property type="match status" value="1"/>
</dbReference>
<gene>
    <name evidence="18" type="ORF">EDC57_0877</name>
</gene>
<evidence type="ECO:0000256" key="14">
    <source>
        <dbReference type="PIRSR" id="PIRSR006769-1"/>
    </source>
</evidence>
<feature type="binding site" evidence="15">
    <location>
        <position position="158"/>
    </location>
    <ligand>
        <name>NADP(+)</name>
        <dbReference type="ChEBI" id="CHEBI:58349"/>
    </ligand>
</feature>
<dbReference type="RefSeq" id="WP_245995119.1">
    <property type="nucleotide sequence ID" value="NZ_RJVI01000001.1"/>
</dbReference>
<dbReference type="EMBL" id="RJVI01000001">
    <property type="protein sequence ID" value="ROR34964.1"/>
    <property type="molecule type" value="Genomic_DNA"/>
</dbReference>
<dbReference type="NCBIfam" id="TIGR00326">
    <property type="entry name" value="eubact_ribD"/>
    <property type="match status" value="1"/>
</dbReference>
<evidence type="ECO:0000256" key="3">
    <source>
        <dbReference type="ARBA" id="ARBA00004910"/>
    </source>
</evidence>
<dbReference type="InterPro" id="IPR016193">
    <property type="entry name" value="Cytidine_deaminase-like"/>
</dbReference>
<evidence type="ECO:0000256" key="4">
    <source>
        <dbReference type="ARBA" id="ARBA00005259"/>
    </source>
</evidence>
<feature type="binding site" evidence="15">
    <location>
        <position position="172"/>
    </location>
    <ligand>
        <name>substrate</name>
    </ligand>
</feature>